<feature type="compositionally biased region" description="Basic and acidic residues" evidence="1">
    <location>
        <begin position="60"/>
        <end position="69"/>
    </location>
</feature>
<evidence type="ECO:0000256" key="1">
    <source>
        <dbReference type="SAM" id="MobiDB-lite"/>
    </source>
</evidence>
<protein>
    <submittedName>
        <fullName evidence="2">Uncharacterized protein</fullName>
    </submittedName>
</protein>
<sequence length="69" mass="7615">MMAMLLHRQGIHPLFAALTPLLRLAAGKIAPYIRRITAANTANPSQGVVNGMPHGVPTARFKERRAWQK</sequence>
<name>A0A822V2N7_AGRTU</name>
<evidence type="ECO:0000313" key="3">
    <source>
        <dbReference type="Proteomes" id="UP000192074"/>
    </source>
</evidence>
<dbReference type="Proteomes" id="UP000192074">
    <property type="component" value="Unassembled WGS sequence"/>
</dbReference>
<organism evidence="2 3">
    <name type="scientific">Agrobacterium tumefaciens str. B6</name>
    <dbReference type="NCBI Taxonomy" id="1183423"/>
    <lineage>
        <taxon>Bacteria</taxon>
        <taxon>Pseudomonadati</taxon>
        <taxon>Pseudomonadota</taxon>
        <taxon>Alphaproteobacteria</taxon>
        <taxon>Hyphomicrobiales</taxon>
        <taxon>Rhizobiaceae</taxon>
        <taxon>Rhizobium/Agrobacterium group</taxon>
        <taxon>Agrobacterium</taxon>
        <taxon>Agrobacterium tumefaciens complex</taxon>
    </lineage>
</organism>
<gene>
    <name evidence="2" type="ORF">AGR4A_Cc30066</name>
</gene>
<comment type="caution">
    <text evidence="2">The sequence shown here is derived from an EMBL/GenBank/DDBJ whole genome shotgun (WGS) entry which is preliminary data.</text>
</comment>
<feature type="region of interest" description="Disordered" evidence="1">
    <location>
        <begin position="43"/>
        <end position="69"/>
    </location>
</feature>
<proteinExistence type="predicted"/>
<dbReference type="AlphaFoldDB" id="A0A822V2N7"/>
<dbReference type="EMBL" id="FCNL01000020">
    <property type="protein sequence ID" value="CVI17804.1"/>
    <property type="molecule type" value="Genomic_DNA"/>
</dbReference>
<accession>A0A822V2N7</accession>
<reference evidence="2 3" key="1">
    <citation type="submission" date="2016-01" db="EMBL/GenBank/DDBJ databases">
        <authorList>
            <person name="Regsiter A."/>
            <person name="william w."/>
        </authorList>
    </citation>
    <scope>NUCLEOTIDE SEQUENCE [LARGE SCALE GENOMIC DNA]</scope>
    <source>
        <strain evidence="2 3">B6</strain>
    </source>
</reference>
<evidence type="ECO:0000313" key="2">
    <source>
        <dbReference type="EMBL" id="CVI17804.1"/>
    </source>
</evidence>